<proteinExistence type="predicted"/>
<dbReference type="CDD" id="cd16013">
    <property type="entry name" value="AcpA"/>
    <property type="match status" value="1"/>
</dbReference>
<evidence type="ECO:0000313" key="5">
    <source>
        <dbReference type="Proteomes" id="UP001151088"/>
    </source>
</evidence>
<evidence type="ECO:0000256" key="3">
    <source>
        <dbReference type="SAM" id="SignalP"/>
    </source>
</evidence>
<feature type="region of interest" description="Disordered" evidence="2">
    <location>
        <begin position="254"/>
        <end position="284"/>
    </location>
</feature>
<comment type="caution">
    <text evidence="4">The sequence shown here is derived from an EMBL/GenBank/DDBJ whole genome shotgun (WGS) entry which is preliminary data.</text>
</comment>
<dbReference type="EMBL" id="JANTHZ010000014">
    <property type="protein sequence ID" value="MCS0497668.1"/>
    <property type="molecule type" value="Genomic_DNA"/>
</dbReference>
<evidence type="ECO:0000313" key="4">
    <source>
        <dbReference type="EMBL" id="MCS0497668.1"/>
    </source>
</evidence>
<gene>
    <name evidence="4" type="ORF">NVS89_21480</name>
</gene>
<reference evidence="4" key="1">
    <citation type="submission" date="2022-08" db="EMBL/GenBank/DDBJ databases">
        <authorList>
            <person name="Li F."/>
        </authorList>
    </citation>
    <scope>NUCLEOTIDE SEQUENCE</scope>
    <source>
        <strain evidence="4">MQZ15Z-1</strain>
    </source>
</reference>
<dbReference type="Proteomes" id="UP001151088">
    <property type="component" value="Unassembled WGS sequence"/>
</dbReference>
<feature type="signal peptide" evidence="3">
    <location>
        <begin position="1"/>
        <end position="18"/>
    </location>
</feature>
<name>A0A9X2PPY0_9HYPH</name>
<evidence type="ECO:0000256" key="2">
    <source>
        <dbReference type="SAM" id="MobiDB-lite"/>
    </source>
</evidence>
<dbReference type="Pfam" id="PF04185">
    <property type="entry name" value="Phosphoesterase"/>
    <property type="match status" value="1"/>
</dbReference>
<dbReference type="NCBIfam" id="TIGR03397">
    <property type="entry name" value="acid_phos_Burk"/>
    <property type="match status" value="1"/>
</dbReference>
<accession>A0A9X2PPY0</accession>
<dbReference type="Gene3D" id="3.40.720.10">
    <property type="entry name" value="Alkaline Phosphatase, subunit A"/>
    <property type="match status" value="2"/>
</dbReference>
<dbReference type="GO" id="GO:0009395">
    <property type="term" value="P:phospholipid catabolic process"/>
    <property type="evidence" value="ECO:0007669"/>
    <property type="project" value="TreeGrafter"/>
</dbReference>
<dbReference type="PANTHER" id="PTHR31956:SF1">
    <property type="entry name" value="NON-SPECIFIC PHOSPHOLIPASE C1"/>
    <property type="match status" value="1"/>
</dbReference>
<keyword evidence="3" id="KW-0732">Signal</keyword>
<dbReference type="RefSeq" id="WP_258734820.1">
    <property type="nucleotide sequence ID" value="NZ_JANTHZ010000014.1"/>
</dbReference>
<organism evidence="4 5">
    <name type="scientific">Ancylobacter mangrovi</name>
    <dbReference type="NCBI Taxonomy" id="2972472"/>
    <lineage>
        <taxon>Bacteria</taxon>
        <taxon>Pseudomonadati</taxon>
        <taxon>Pseudomonadota</taxon>
        <taxon>Alphaproteobacteria</taxon>
        <taxon>Hyphomicrobiales</taxon>
        <taxon>Xanthobacteraceae</taxon>
        <taxon>Ancylobacter</taxon>
    </lineage>
</organism>
<dbReference type="AlphaFoldDB" id="A0A9X2PPY0"/>
<dbReference type="InterPro" id="IPR017850">
    <property type="entry name" value="Alkaline_phosphatase_core_sf"/>
</dbReference>
<dbReference type="InterPro" id="IPR007312">
    <property type="entry name" value="Phosphoesterase"/>
</dbReference>
<dbReference type="PANTHER" id="PTHR31956">
    <property type="entry name" value="NON-SPECIFIC PHOSPHOLIPASE C4-RELATED"/>
    <property type="match status" value="1"/>
</dbReference>
<feature type="chain" id="PRO_5040824119" evidence="3">
    <location>
        <begin position="19"/>
        <end position="508"/>
    </location>
</feature>
<dbReference type="InterPro" id="IPR017768">
    <property type="entry name" value="AcpA"/>
</dbReference>
<dbReference type="GO" id="GO:0003993">
    <property type="term" value="F:acid phosphatase activity"/>
    <property type="evidence" value="ECO:0007669"/>
    <property type="project" value="InterPro"/>
</dbReference>
<protein>
    <submittedName>
        <fullName evidence="4">Acid phosphatase</fullName>
    </submittedName>
</protein>
<evidence type="ECO:0000256" key="1">
    <source>
        <dbReference type="ARBA" id="ARBA00022801"/>
    </source>
</evidence>
<keyword evidence="5" id="KW-1185">Reference proteome</keyword>
<dbReference type="SUPFAM" id="SSF53649">
    <property type="entry name" value="Alkaline phosphatase-like"/>
    <property type="match status" value="1"/>
</dbReference>
<sequence>MHPLRTLLLTGASLVAFAATISSAAAVDLDKIDTVVVIYAENRSFDNIYGKFPGARGLQEVTPQAARQVDRDGKPLAELPAIWEGLTAKGVTPVVTQAKTEHLPNAPFAIDDPKGFDTADSVITRDLWHRFYEEQMQIDGGRNDKFAAFADSGGLVMGNYAHAQQQLWDVAKEYTLADNFFQGAFGGSFLNHFELICACIPRYPDADNSPAKGLISKVEPDGVTLTPAANAPGSAMDGPPKFANSSNLTPDFYAVNTMQPPYQPSGNPPTEQSGPAYADPSVATTLPPQHDVTIGDLLSAKGVDWAWYAGAWQAALDGKNAKPVPNFQYHHQPFNYFAQFAPGTPARAAHLRDGGMNGTAFIADIDAGKLPAVTFYKPQGNLNQHAGYASVAAGDAHIADVIAHLQKSPQWGHMLVVLTYDENGGFWDHVTPPQADRWGPGSRIPALIVSPFARKGFVDHTQYDTTSILRFITERWNLPVLPGLIERDKALAAHHQPPMGDLSGALDL</sequence>
<keyword evidence="1" id="KW-0378">Hydrolase</keyword>